<dbReference type="PROSITE" id="PS51257">
    <property type="entry name" value="PROKAR_LIPOPROTEIN"/>
    <property type="match status" value="1"/>
</dbReference>
<feature type="chain" id="PRO_5032289912" description="Lipoprotein" evidence="1">
    <location>
        <begin position="25"/>
        <end position="278"/>
    </location>
</feature>
<gene>
    <name evidence="2" type="ORF">F9K24_22585</name>
</gene>
<accession>A0A833GVN4</accession>
<proteinExistence type="predicted"/>
<feature type="signal peptide" evidence="1">
    <location>
        <begin position="1"/>
        <end position="24"/>
    </location>
</feature>
<name>A0A833GVN4_9LEPT</name>
<comment type="caution">
    <text evidence="2">The sequence shown here is derived from an EMBL/GenBank/DDBJ whole genome shotgun (WGS) entry which is preliminary data.</text>
</comment>
<evidence type="ECO:0000313" key="3">
    <source>
        <dbReference type="Proteomes" id="UP000460298"/>
    </source>
</evidence>
<keyword evidence="1" id="KW-0732">Signal</keyword>
<organism evidence="2 3">
    <name type="scientific">Leptonema illini</name>
    <dbReference type="NCBI Taxonomy" id="183"/>
    <lineage>
        <taxon>Bacteria</taxon>
        <taxon>Pseudomonadati</taxon>
        <taxon>Spirochaetota</taxon>
        <taxon>Spirochaetia</taxon>
        <taxon>Leptospirales</taxon>
        <taxon>Leptospiraceae</taxon>
        <taxon>Leptonema</taxon>
    </lineage>
</organism>
<evidence type="ECO:0008006" key="4">
    <source>
        <dbReference type="Google" id="ProtNLM"/>
    </source>
</evidence>
<evidence type="ECO:0000313" key="2">
    <source>
        <dbReference type="EMBL" id="KAB2927563.1"/>
    </source>
</evidence>
<protein>
    <recommendedName>
        <fullName evidence="4">Lipoprotein</fullName>
    </recommendedName>
</protein>
<sequence length="278" mass="31863">MIRMRTTIALLIAGLLLGCTESSNLITAAQRYRNYESEWIKHSPERSWIYPKGIIIYSLLKYTNLRIKASRCNDNVGCFEYELLHLNMHDVRIINAAARSLTSLDLVKSIDMTPAGSYLVQYSPSGIEALYNNLHEIGRRSLSDKQIQSKYDADLKEWLRPHLELTRTMLSKPALLRQVAEEYKQKALNDRDFNGTAESFEISKRFGCRYPVPDLTTGTVSEVDESSRCDERWVGMIVRRYIDGSLPVVLNIMNDFLLKYDSEEYSKGTLVLSDISSQ</sequence>
<dbReference type="EMBL" id="WBUI01000071">
    <property type="protein sequence ID" value="KAB2927563.1"/>
    <property type="molecule type" value="Genomic_DNA"/>
</dbReference>
<dbReference type="Proteomes" id="UP000460298">
    <property type="component" value="Unassembled WGS sequence"/>
</dbReference>
<reference evidence="2 3" key="1">
    <citation type="submission" date="2019-10" db="EMBL/GenBank/DDBJ databases">
        <title>Extracellular Electron Transfer in a Candidatus Methanoperedens spp. Enrichment Culture.</title>
        <authorList>
            <person name="Berger S."/>
            <person name="Rangel Shaw D."/>
            <person name="Berben T."/>
            <person name="In 'T Zandt M."/>
            <person name="Frank J."/>
            <person name="Reimann J."/>
            <person name="Jetten M.S.M."/>
            <person name="Welte C.U."/>
        </authorList>
    </citation>
    <scope>NUCLEOTIDE SEQUENCE [LARGE SCALE GENOMIC DNA]</scope>
    <source>
        <strain evidence="2">SB12</strain>
    </source>
</reference>
<evidence type="ECO:0000256" key="1">
    <source>
        <dbReference type="SAM" id="SignalP"/>
    </source>
</evidence>
<dbReference type="AlphaFoldDB" id="A0A833GVN4"/>